<name>A0A177TMA9_9BASI</name>
<feature type="region of interest" description="Disordered" evidence="1">
    <location>
        <begin position="101"/>
        <end position="137"/>
    </location>
</feature>
<comment type="caution">
    <text evidence="2">The sequence shown here is derived from an EMBL/GenBank/DDBJ whole genome shotgun (WGS) entry which is preliminary data.</text>
</comment>
<feature type="region of interest" description="Disordered" evidence="1">
    <location>
        <begin position="1"/>
        <end position="26"/>
    </location>
</feature>
<dbReference type="EMBL" id="LWDF02000086">
    <property type="protein sequence ID" value="KAE8258010.1"/>
    <property type="molecule type" value="Genomic_DNA"/>
</dbReference>
<proteinExistence type="predicted"/>
<feature type="compositionally biased region" description="Polar residues" evidence="1">
    <location>
        <begin position="383"/>
        <end position="397"/>
    </location>
</feature>
<protein>
    <submittedName>
        <fullName evidence="2">Uncharacterized protein</fullName>
    </submittedName>
</protein>
<feature type="compositionally biased region" description="Low complexity" evidence="1">
    <location>
        <begin position="157"/>
        <end position="169"/>
    </location>
</feature>
<feature type="compositionally biased region" description="Acidic residues" evidence="1">
    <location>
        <begin position="356"/>
        <end position="365"/>
    </location>
</feature>
<dbReference type="Proteomes" id="UP000077521">
    <property type="component" value="Unassembled WGS sequence"/>
</dbReference>
<feature type="region of interest" description="Disordered" evidence="1">
    <location>
        <begin position="57"/>
        <end position="76"/>
    </location>
</feature>
<evidence type="ECO:0000256" key="1">
    <source>
        <dbReference type="SAM" id="MobiDB-lite"/>
    </source>
</evidence>
<feature type="region of interest" description="Disordered" evidence="1">
    <location>
        <begin position="262"/>
        <end position="403"/>
    </location>
</feature>
<feature type="compositionally biased region" description="Low complexity" evidence="1">
    <location>
        <begin position="291"/>
        <end position="304"/>
    </location>
</feature>
<reference evidence="2" key="1">
    <citation type="submission" date="2016-04" db="EMBL/GenBank/DDBJ databases">
        <authorList>
            <person name="Nguyen H.D."/>
            <person name="Samba Siva P."/>
            <person name="Cullis J."/>
            <person name="Levesque C.A."/>
            <person name="Hambleton S."/>
        </authorList>
    </citation>
    <scope>NUCLEOTIDE SEQUENCE</scope>
    <source>
        <strain evidence="2">DAOMC 236416</strain>
    </source>
</reference>
<feature type="compositionally biased region" description="Polar residues" evidence="1">
    <location>
        <begin position="14"/>
        <end position="26"/>
    </location>
</feature>
<feature type="compositionally biased region" description="Low complexity" evidence="1">
    <location>
        <begin position="324"/>
        <end position="343"/>
    </location>
</feature>
<gene>
    <name evidence="2" type="ORF">A4X13_0g1967</name>
</gene>
<feature type="region of interest" description="Disordered" evidence="1">
    <location>
        <begin position="149"/>
        <end position="169"/>
    </location>
</feature>
<evidence type="ECO:0000313" key="3">
    <source>
        <dbReference type="Proteomes" id="UP000077521"/>
    </source>
</evidence>
<keyword evidence="3" id="KW-1185">Reference proteome</keyword>
<organism evidence="2 3">
    <name type="scientific">Tilletia indica</name>
    <dbReference type="NCBI Taxonomy" id="43049"/>
    <lineage>
        <taxon>Eukaryota</taxon>
        <taxon>Fungi</taxon>
        <taxon>Dikarya</taxon>
        <taxon>Basidiomycota</taxon>
        <taxon>Ustilaginomycotina</taxon>
        <taxon>Exobasidiomycetes</taxon>
        <taxon>Tilletiales</taxon>
        <taxon>Tilletiaceae</taxon>
        <taxon>Tilletia</taxon>
    </lineage>
</organism>
<reference evidence="2" key="2">
    <citation type="journal article" date="2019" name="IMA Fungus">
        <title>Genome sequencing and comparison of five Tilletia species to identify candidate genes for the detection of regulated species infecting wheat.</title>
        <authorList>
            <person name="Nguyen H.D.T."/>
            <person name="Sultana T."/>
            <person name="Kesanakurti P."/>
            <person name="Hambleton S."/>
        </authorList>
    </citation>
    <scope>NUCLEOTIDE SEQUENCE</scope>
    <source>
        <strain evidence="2">DAOMC 236416</strain>
    </source>
</reference>
<sequence length="588" mass="63563">MSHPLISAVPLPHRSSTSPIPCPQQTRAQTVSRRTWNLIKAIHPAAGLTAMIGKAVANSTGSPRHSSRRSIPKLDLNSERLLSTDVKSRLPFSPCSVRNRVKYGSPNRPRAGTTTSLPLTPASDIASAGHGEGQDRTLRLPHDNAVPHKPSRYGHCSTPSSATTTSLTTGESTLCTNSTWTQDDGNPSYQRVRSYEHLKNHPSVAKSTPGLLGLMSRNNAKLDLFAEVTTIVQASPPSPLRMENMKFGSTFSTVVSTSLSNELSPHIGLGPAPRPHRPRRATSGTIHQNGSLPSSSSVLAPSSSGCTATSREDLSKRTNIPSFSSNSLASSHIPSPSPSAHSPVDSFFVGNKQDGEEKETMEEVQLDVVPSKSKPTSPILRSRCSQSMENLKSPTSERSPRPASAIISLSSSDADFETPLCTGRTTTTTTFYTHQQQSRSQLQQMKAEWQKLHQRQERGLSISSAGTFGEGSALGRTGVEHLIIPRTTPIRPCSSTAASKTAPKIEVAVHIVYLDDPDPEVEIEFGSGMDRSVSPLMMPSPMCNLSTSWEHGEQQQQEEGEEILMPPVKTHGVLQLQQPPFRLRRVDG</sequence>
<evidence type="ECO:0000313" key="2">
    <source>
        <dbReference type="EMBL" id="KAE8258010.1"/>
    </source>
</evidence>
<accession>A0A177TMA9</accession>
<dbReference type="AlphaFoldDB" id="A0A177TMA9"/>